<accession>A0ACC2WD00</accession>
<comment type="caution">
    <text evidence="1">The sequence shown here is derived from an EMBL/GenBank/DDBJ whole genome shotgun (WGS) entry which is preliminary data.</text>
</comment>
<gene>
    <name evidence="1" type="ORF">QFC21_000677</name>
</gene>
<keyword evidence="2" id="KW-1185">Reference proteome</keyword>
<name>A0ACC2WD00_9TREE</name>
<evidence type="ECO:0000313" key="1">
    <source>
        <dbReference type="EMBL" id="KAJ9109348.1"/>
    </source>
</evidence>
<evidence type="ECO:0000313" key="2">
    <source>
        <dbReference type="Proteomes" id="UP001227268"/>
    </source>
</evidence>
<dbReference type="EMBL" id="JASBWT010000001">
    <property type="protein sequence ID" value="KAJ9109348.1"/>
    <property type="molecule type" value="Genomic_DNA"/>
</dbReference>
<reference evidence="1" key="1">
    <citation type="submission" date="2023-04" db="EMBL/GenBank/DDBJ databases">
        <title>Draft Genome sequencing of Naganishia species isolated from polar environments using Oxford Nanopore Technology.</title>
        <authorList>
            <person name="Leo P."/>
            <person name="Venkateswaran K."/>
        </authorList>
    </citation>
    <scope>NUCLEOTIDE SEQUENCE</scope>
    <source>
        <strain evidence="1">MNA-CCFEE 5423</strain>
    </source>
</reference>
<sequence>MRCTRLVHAARPTAEGVFGKFELLRPPKIRKSTASGATTTAYLPPLPVPSRIIRPSYVPVNLFTRKTNDEVLAEAPPDDLEGYHGEAGVGNSQTGVIPLGGMEERGVRYSGALVAEILDQVRALVQYSHIYARPLHPTDIINIDVTVFASLPHDLASDYAAHPVAFHGDSSMTICLPEVDEQGRELVDITQEALDIGIKQCGPGRKFREIGCAIEAYVRQYGYSVNQQFTGHGIGQRFHTAPWILHHGTTACARILIIVVPETDALSPLAFRISQRTTNQELWNQGIVSQ</sequence>
<dbReference type="Proteomes" id="UP001227268">
    <property type="component" value="Unassembled WGS sequence"/>
</dbReference>
<organism evidence="1 2">
    <name type="scientific">Naganishia friedmannii</name>
    <dbReference type="NCBI Taxonomy" id="89922"/>
    <lineage>
        <taxon>Eukaryota</taxon>
        <taxon>Fungi</taxon>
        <taxon>Dikarya</taxon>
        <taxon>Basidiomycota</taxon>
        <taxon>Agaricomycotina</taxon>
        <taxon>Tremellomycetes</taxon>
        <taxon>Filobasidiales</taxon>
        <taxon>Filobasidiaceae</taxon>
        <taxon>Naganishia</taxon>
    </lineage>
</organism>
<proteinExistence type="predicted"/>
<protein>
    <submittedName>
        <fullName evidence="1">Uncharacterized protein</fullName>
    </submittedName>
</protein>